<dbReference type="SUPFAM" id="SSF51569">
    <property type="entry name" value="Aldolase"/>
    <property type="match status" value="1"/>
</dbReference>
<accession>G8PA64</accession>
<dbReference type="InterPro" id="IPR013785">
    <property type="entry name" value="Aldolase_TIM"/>
</dbReference>
<name>G8PA64_PEDCP</name>
<dbReference type="KEGG" id="pce:PECL_180"/>
<evidence type="ECO:0000256" key="5">
    <source>
        <dbReference type="PIRSR" id="PIRSR001365-1"/>
    </source>
</evidence>
<keyword evidence="3" id="KW-0704">Schiff base</keyword>
<feature type="active site" description="Schiff-base intermediate with substrate" evidence="5">
    <location>
        <position position="167"/>
    </location>
</feature>
<dbReference type="eggNOG" id="COG0329">
    <property type="taxonomic scope" value="Bacteria"/>
</dbReference>
<evidence type="ECO:0000256" key="4">
    <source>
        <dbReference type="PIRNR" id="PIRNR001365"/>
    </source>
</evidence>
<evidence type="ECO:0000256" key="6">
    <source>
        <dbReference type="PIRSR" id="PIRSR001365-2"/>
    </source>
</evidence>
<proteinExistence type="inferred from homology"/>
<dbReference type="STRING" id="701521.PECL_180"/>
<dbReference type="PATRIC" id="fig|701521.8.peg.169"/>
<dbReference type="PROSITE" id="PS00666">
    <property type="entry name" value="DHDPS_2"/>
    <property type="match status" value="1"/>
</dbReference>
<dbReference type="Gene3D" id="3.20.20.70">
    <property type="entry name" value="Aldolase class I"/>
    <property type="match status" value="1"/>
</dbReference>
<keyword evidence="2 4" id="KW-0456">Lyase</keyword>
<dbReference type="InterPro" id="IPR020625">
    <property type="entry name" value="Schiff_base-form_aldolases_AS"/>
</dbReference>
<evidence type="ECO:0000256" key="1">
    <source>
        <dbReference type="ARBA" id="ARBA00007592"/>
    </source>
</evidence>
<dbReference type="PIRSF" id="PIRSF001365">
    <property type="entry name" value="DHDPS"/>
    <property type="match status" value="1"/>
</dbReference>
<evidence type="ECO:0000256" key="2">
    <source>
        <dbReference type="ARBA" id="ARBA00023239"/>
    </source>
</evidence>
<dbReference type="HOGENOM" id="CLU_049343_1_0_9"/>
<dbReference type="PANTHER" id="PTHR12128">
    <property type="entry name" value="DIHYDRODIPICOLINATE SYNTHASE"/>
    <property type="match status" value="1"/>
</dbReference>
<dbReference type="PRINTS" id="PR00146">
    <property type="entry name" value="DHPICSNTHASE"/>
</dbReference>
<dbReference type="GO" id="GO:0008840">
    <property type="term" value="F:4-hydroxy-tetrahydrodipicolinate synthase activity"/>
    <property type="evidence" value="ECO:0007669"/>
    <property type="project" value="TreeGrafter"/>
</dbReference>
<dbReference type="SMART" id="SM01130">
    <property type="entry name" value="DHDPS"/>
    <property type="match status" value="1"/>
</dbReference>
<protein>
    <submittedName>
        <fullName evidence="7">Dihydrodipicolinate synthetase family protein</fullName>
    </submittedName>
</protein>
<dbReference type="EMBL" id="CP003137">
    <property type="protein sequence ID" value="AEV94503.1"/>
    <property type="molecule type" value="Genomic_DNA"/>
</dbReference>
<gene>
    <name evidence="7" type="ordered locus">PECL_180</name>
</gene>
<dbReference type="GO" id="GO:0044281">
    <property type="term" value="P:small molecule metabolic process"/>
    <property type="evidence" value="ECO:0007669"/>
    <property type="project" value="UniProtKB-ARBA"/>
</dbReference>
<feature type="active site" description="Proton donor/acceptor" evidence="5">
    <location>
        <position position="139"/>
    </location>
</feature>
<feature type="binding site" evidence="6">
    <location>
        <position position="47"/>
    </location>
    <ligand>
        <name>pyruvate</name>
        <dbReference type="ChEBI" id="CHEBI:15361"/>
    </ligand>
</feature>
<dbReference type="PANTHER" id="PTHR12128:SF66">
    <property type="entry name" value="4-HYDROXY-2-OXOGLUTARATE ALDOLASE, MITOCHONDRIAL"/>
    <property type="match status" value="1"/>
</dbReference>
<comment type="similarity">
    <text evidence="1 4">Belongs to the DapA family.</text>
</comment>
<dbReference type="InterPro" id="IPR002220">
    <property type="entry name" value="DapA-like"/>
</dbReference>
<dbReference type="Proteomes" id="UP000005444">
    <property type="component" value="Chromosome"/>
</dbReference>
<sequence length="276" mass="30223">MTLENFNVAVPTAFNENNEELDTKATLQHINNLAQQGVKSVVVSGSTGEQHSMSTDERLELINALENNNELPNGLEIIFGIASTRLANAVKLARGVANSKRIKAVLLGFPPYILPTQEEAIQYVKTVLGELGDKQVILYNNPHRTGFDLKVESIVELAKEPQIVGLKESGNPEKVITLKEQLPADFSFMIGGDANLFAKKSLGFNSLSSILGNLDPELMETYFNELEAEPTDEDQARELQQRFNRVATAVSVSKLKNLLSEDISLNMGVGRAPLGM</sequence>
<keyword evidence="8" id="KW-1185">Reference proteome</keyword>
<dbReference type="CDD" id="cd00408">
    <property type="entry name" value="DHDPS-like"/>
    <property type="match status" value="1"/>
</dbReference>
<organism evidence="7 8">
    <name type="scientific">Pediococcus claussenii (strain ATCC BAA-344 / DSM 14800 / JCM 18046 / KCTC 3811 / LMG 21948 / P06)</name>
    <dbReference type="NCBI Taxonomy" id="701521"/>
    <lineage>
        <taxon>Bacteria</taxon>
        <taxon>Bacillati</taxon>
        <taxon>Bacillota</taxon>
        <taxon>Bacilli</taxon>
        <taxon>Lactobacillales</taxon>
        <taxon>Lactobacillaceae</taxon>
        <taxon>Pediococcus</taxon>
    </lineage>
</organism>
<dbReference type="AlphaFoldDB" id="G8PA64"/>
<dbReference type="RefSeq" id="WP_014214701.1">
    <property type="nucleotide sequence ID" value="NC_016605.1"/>
</dbReference>
<evidence type="ECO:0000313" key="8">
    <source>
        <dbReference type="Proteomes" id="UP000005444"/>
    </source>
</evidence>
<dbReference type="Pfam" id="PF00701">
    <property type="entry name" value="DHDPS"/>
    <property type="match status" value="1"/>
</dbReference>
<evidence type="ECO:0000313" key="7">
    <source>
        <dbReference type="EMBL" id="AEV94503.1"/>
    </source>
</evidence>
<evidence type="ECO:0000256" key="3">
    <source>
        <dbReference type="ARBA" id="ARBA00023270"/>
    </source>
</evidence>
<reference evidence="7 8" key="1">
    <citation type="journal article" date="2012" name="J. Bacteriol.">
        <title>Complete Genome Sequence of the Beer Spoilage Organism Pediococcus claussenii ATCC BAA-344T.</title>
        <authorList>
            <person name="Pittet V."/>
            <person name="Abegunde T."/>
            <person name="Marfleet T."/>
            <person name="Haakensen M."/>
            <person name="Morrow K."/>
            <person name="Jayaprakash T."/>
            <person name="Schroeder K."/>
            <person name="Trost B."/>
            <person name="Byrns S."/>
            <person name="Bergsveinson J."/>
            <person name="Kusalik A."/>
            <person name="Ziola B."/>
        </authorList>
    </citation>
    <scope>NUCLEOTIDE SEQUENCE [LARGE SCALE GENOMIC DNA]</scope>
    <source>
        <strain evidence="7 8">ATCC BAA-344</strain>
    </source>
</reference>